<proteinExistence type="predicted"/>
<dbReference type="Proteomes" id="UP000199029">
    <property type="component" value="Unassembled WGS sequence"/>
</dbReference>
<name>A0A1I5Y1U9_HYMAR</name>
<dbReference type="OrthoDB" id="5379188at2"/>
<dbReference type="EMBL" id="FOXS01000002">
    <property type="protein sequence ID" value="SFQ38158.1"/>
    <property type="molecule type" value="Genomic_DNA"/>
</dbReference>
<evidence type="ECO:0000313" key="2">
    <source>
        <dbReference type="EMBL" id="SFQ38158.1"/>
    </source>
</evidence>
<evidence type="ECO:0000313" key="3">
    <source>
        <dbReference type="Proteomes" id="UP000199029"/>
    </source>
</evidence>
<evidence type="ECO:0000259" key="1">
    <source>
        <dbReference type="Pfam" id="PF13391"/>
    </source>
</evidence>
<protein>
    <recommendedName>
        <fullName evidence="1">HNH nuclease domain-containing protein</fullName>
    </recommendedName>
</protein>
<reference evidence="3" key="1">
    <citation type="submission" date="2016-10" db="EMBL/GenBank/DDBJ databases">
        <authorList>
            <person name="Varghese N."/>
            <person name="Submissions S."/>
        </authorList>
    </citation>
    <scope>NUCLEOTIDE SEQUENCE [LARGE SCALE GENOMIC DNA]</scope>
    <source>
        <strain evidence="3">OR362-8,ATCC BAA-1266,JCM 13504</strain>
    </source>
</reference>
<dbReference type="STRING" id="1227077.SAMN04515668_2168"/>
<dbReference type="AlphaFoldDB" id="A0A1I5Y1U9"/>
<sequence length="163" mass="18192">MNNCLHCGATTANPKYCSRSHAAIHTNQQAPKRLLTRKCADCDVLIPASRQFCAVHGKRKADYSQLTVAQLKAKDAIKHPSYYRGYLNSITRLLNAHRPRVCQSCGYDKHVEYCHKLPIKSFPDSATVEKVSGAENILVLCPNCHWEYDHGLLSINPTRGGLS</sequence>
<organism evidence="2 3">
    <name type="scientific">Hymenobacter arizonensis</name>
    <name type="common">Siccationidurans arizonensis</name>
    <dbReference type="NCBI Taxonomy" id="1227077"/>
    <lineage>
        <taxon>Bacteria</taxon>
        <taxon>Pseudomonadati</taxon>
        <taxon>Bacteroidota</taxon>
        <taxon>Cytophagia</taxon>
        <taxon>Cytophagales</taxon>
        <taxon>Hymenobacteraceae</taxon>
        <taxon>Hymenobacter</taxon>
    </lineage>
</organism>
<dbReference type="Pfam" id="PF13391">
    <property type="entry name" value="HNH_2"/>
    <property type="match status" value="1"/>
</dbReference>
<feature type="domain" description="HNH nuclease" evidence="1">
    <location>
        <begin position="102"/>
        <end position="156"/>
    </location>
</feature>
<gene>
    <name evidence="2" type="ORF">SAMN04515668_2168</name>
</gene>
<dbReference type="InterPro" id="IPR003615">
    <property type="entry name" value="HNH_nuc"/>
</dbReference>
<keyword evidence="3" id="KW-1185">Reference proteome</keyword>
<accession>A0A1I5Y1U9</accession>